<evidence type="ECO:0000256" key="5">
    <source>
        <dbReference type="HAMAP-Rule" id="MF_01477"/>
    </source>
</evidence>
<dbReference type="Gene3D" id="3.30.460.10">
    <property type="entry name" value="Beta Polymerase, domain 2"/>
    <property type="match status" value="1"/>
</dbReference>
<keyword evidence="7" id="KW-1185">Reference proteome</keyword>
<dbReference type="GO" id="GO:0017148">
    <property type="term" value="P:negative regulation of translation"/>
    <property type="evidence" value="ECO:0007669"/>
    <property type="project" value="UniProtKB-UniRule"/>
</dbReference>
<dbReference type="GO" id="GO:0043023">
    <property type="term" value="F:ribosomal large subunit binding"/>
    <property type="evidence" value="ECO:0007669"/>
    <property type="project" value="TreeGrafter"/>
</dbReference>
<keyword evidence="3 5" id="KW-0678">Repressor</keyword>
<evidence type="ECO:0000313" key="6">
    <source>
        <dbReference type="EMBL" id="GGE43369.1"/>
    </source>
</evidence>
<evidence type="ECO:0000313" key="7">
    <source>
        <dbReference type="Proteomes" id="UP000628775"/>
    </source>
</evidence>
<gene>
    <name evidence="5 6" type="primary">rsfS</name>
    <name evidence="6" type="ORF">GCM10011391_22740</name>
</gene>
<proteinExistence type="inferred from homology"/>
<dbReference type="InterPro" id="IPR004394">
    <property type="entry name" value="Iojap/RsfS/C7orf30"/>
</dbReference>
<dbReference type="FunFam" id="3.30.460.10:FF:000015">
    <property type="entry name" value="Ribosomal silencing factor RsfS"/>
    <property type="match status" value="1"/>
</dbReference>
<dbReference type="NCBIfam" id="TIGR00090">
    <property type="entry name" value="rsfS_iojap_ybeB"/>
    <property type="match status" value="1"/>
</dbReference>
<evidence type="ECO:0000256" key="1">
    <source>
        <dbReference type="ARBA" id="ARBA00010574"/>
    </source>
</evidence>
<organism evidence="6 7">
    <name type="scientific">Pullulanibacillus camelliae</name>
    <dbReference type="NCBI Taxonomy" id="1707096"/>
    <lineage>
        <taxon>Bacteria</taxon>
        <taxon>Bacillati</taxon>
        <taxon>Bacillota</taxon>
        <taxon>Bacilli</taxon>
        <taxon>Bacillales</taxon>
        <taxon>Sporolactobacillaceae</taxon>
        <taxon>Pullulanibacillus</taxon>
    </lineage>
</organism>
<name>A0A8J2YHQ3_9BACL</name>
<reference evidence="6" key="2">
    <citation type="submission" date="2020-09" db="EMBL/GenBank/DDBJ databases">
        <authorList>
            <person name="Sun Q."/>
            <person name="Zhou Y."/>
        </authorList>
    </citation>
    <scope>NUCLEOTIDE SEQUENCE</scope>
    <source>
        <strain evidence="6">CGMCC 1.15371</strain>
    </source>
</reference>
<comment type="similarity">
    <text evidence="1 5">Belongs to the Iojap/RsfS family.</text>
</comment>
<dbReference type="HAMAP" id="MF_01477">
    <property type="entry name" value="Iojap_RsfS"/>
    <property type="match status" value="1"/>
</dbReference>
<dbReference type="PANTHER" id="PTHR21043:SF0">
    <property type="entry name" value="MITOCHONDRIAL ASSEMBLY OF RIBOSOMAL LARGE SUBUNIT PROTEIN 1"/>
    <property type="match status" value="1"/>
</dbReference>
<dbReference type="GO" id="GO:0090071">
    <property type="term" value="P:negative regulation of ribosome biogenesis"/>
    <property type="evidence" value="ECO:0007669"/>
    <property type="project" value="UniProtKB-UniRule"/>
</dbReference>
<comment type="caution">
    <text evidence="6">The sequence shown here is derived from an EMBL/GenBank/DDBJ whole genome shotgun (WGS) entry which is preliminary data.</text>
</comment>
<dbReference type="Proteomes" id="UP000628775">
    <property type="component" value="Unassembled WGS sequence"/>
</dbReference>
<comment type="subunit">
    <text evidence="5">Interacts with ribosomal protein uL14 (rplN).</text>
</comment>
<keyword evidence="2 5" id="KW-0963">Cytoplasm</keyword>
<dbReference type="GO" id="GO:0005737">
    <property type="term" value="C:cytoplasm"/>
    <property type="evidence" value="ECO:0007669"/>
    <property type="project" value="UniProtKB-SubCell"/>
</dbReference>
<dbReference type="AlphaFoldDB" id="A0A8J2YHQ3"/>
<reference evidence="6" key="1">
    <citation type="journal article" date="2014" name="Int. J. Syst. Evol. Microbiol.">
        <title>Complete genome sequence of Corynebacterium casei LMG S-19264T (=DSM 44701T), isolated from a smear-ripened cheese.</title>
        <authorList>
            <consortium name="US DOE Joint Genome Institute (JGI-PGF)"/>
            <person name="Walter F."/>
            <person name="Albersmeier A."/>
            <person name="Kalinowski J."/>
            <person name="Ruckert C."/>
        </authorList>
    </citation>
    <scope>NUCLEOTIDE SEQUENCE</scope>
    <source>
        <strain evidence="6">CGMCC 1.15371</strain>
    </source>
</reference>
<dbReference type="EMBL" id="BMIR01000009">
    <property type="protein sequence ID" value="GGE43369.1"/>
    <property type="molecule type" value="Genomic_DNA"/>
</dbReference>
<sequence length="120" mass="13793">MNGKQLADFVAKVADDKRAEDIVTLDMRGISTMSDFFVICHGNSDRQVQSIARDIKDQAYKNGIAVRRMEGFDNARWILIDLGDVIAHVFHREDRDYYKLEKLWGDAPREVFEGESNINV</sequence>
<comment type="subcellular location">
    <subcellularLocation>
        <location evidence="5">Cytoplasm</location>
    </subcellularLocation>
</comment>
<keyword evidence="4 5" id="KW-0810">Translation regulation</keyword>
<accession>A0A8J2YHQ3</accession>
<comment type="function">
    <text evidence="5">Functions as a ribosomal silencing factor. Interacts with ribosomal protein uL14 (rplN), blocking formation of intersubunit bridge B8. Prevents association of the 30S and 50S ribosomal subunits and the formation of functional ribosomes, thus repressing translation.</text>
</comment>
<dbReference type="GO" id="GO:0042256">
    <property type="term" value="P:cytosolic ribosome assembly"/>
    <property type="evidence" value="ECO:0007669"/>
    <property type="project" value="UniProtKB-UniRule"/>
</dbReference>
<evidence type="ECO:0000256" key="3">
    <source>
        <dbReference type="ARBA" id="ARBA00022491"/>
    </source>
</evidence>
<evidence type="ECO:0000256" key="2">
    <source>
        <dbReference type="ARBA" id="ARBA00022490"/>
    </source>
</evidence>
<protein>
    <recommendedName>
        <fullName evidence="5">Ribosomal silencing factor RsfS</fullName>
    </recommendedName>
</protein>
<dbReference type="InterPro" id="IPR043519">
    <property type="entry name" value="NT_sf"/>
</dbReference>
<dbReference type="PANTHER" id="PTHR21043">
    <property type="entry name" value="IOJAP SUPERFAMILY ORTHOLOG"/>
    <property type="match status" value="1"/>
</dbReference>
<dbReference type="Pfam" id="PF02410">
    <property type="entry name" value="RsfS"/>
    <property type="match status" value="1"/>
</dbReference>
<dbReference type="SUPFAM" id="SSF81301">
    <property type="entry name" value="Nucleotidyltransferase"/>
    <property type="match status" value="1"/>
</dbReference>
<dbReference type="RefSeq" id="WP_229672532.1">
    <property type="nucleotide sequence ID" value="NZ_BMIR01000009.1"/>
</dbReference>
<evidence type="ECO:0000256" key="4">
    <source>
        <dbReference type="ARBA" id="ARBA00022845"/>
    </source>
</evidence>